<evidence type="ECO:0000259" key="1">
    <source>
        <dbReference type="Pfam" id="PF12697"/>
    </source>
</evidence>
<accession>A0AAU7ZWA3</accession>
<dbReference type="InterPro" id="IPR029058">
    <property type="entry name" value="AB_hydrolase_fold"/>
</dbReference>
<dbReference type="AlphaFoldDB" id="A0AAU7ZWA3"/>
<dbReference type="InterPro" id="IPR000073">
    <property type="entry name" value="AB_hydrolase_1"/>
</dbReference>
<dbReference type="PANTHER" id="PTHR43433:SF10">
    <property type="entry name" value="AB HYDROLASE-1 DOMAIN-CONTAINING PROTEIN"/>
    <property type="match status" value="1"/>
</dbReference>
<sequence length="326" mass="34904">MTFDCGFRERAAGGETAGSVIHWLFLLLVVRNRTRRGGLAMSMVVSKDGTEIVYDREGAGAAVVLVDGALGTRSTFTKPELMRLLGHRFTVYNYDRRGRGESGDTGPYAVVREVEDIEALIVAAGGTAFMYGHSSGAALGLEAALALGRKVKALAMYEAPFNDDEAGQQRRKKYVSELEILLADGRREDAVLLFLGHLQIPAPQVEMMRGLPLWDEFKAAAPTLAYDADVLGETGRVPVERAARSSCTGDVWRGELSVYGGDGAEIEQGNAAGAASRTRGADAWGESNGVGTCFGTIFFVARVSATWMNRLSPSRGPASLRGFGRG</sequence>
<dbReference type="Pfam" id="PF12697">
    <property type="entry name" value="Abhydrolase_6"/>
    <property type="match status" value="1"/>
</dbReference>
<gene>
    <name evidence="2" type="ORF">RBB77_10535</name>
</gene>
<evidence type="ECO:0000313" key="2">
    <source>
        <dbReference type="EMBL" id="XCB35306.1"/>
    </source>
</evidence>
<reference evidence="2" key="1">
    <citation type="submission" date="2023-08" db="EMBL/GenBank/DDBJ databases">
        <authorList>
            <person name="Messyasz A."/>
            <person name="Mannisto M.K."/>
            <person name="Kerkhof L.J."/>
            <person name="Haggblom M."/>
        </authorList>
    </citation>
    <scope>NUCLEOTIDE SEQUENCE</scope>
    <source>
        <strain evidence="2">X5P6</strain>
    </source>
</reference>
<dbReference type="Gene3D" id="3.40.50.1820">
    <property type="entry name" value="alpha/beta hydrolase"/>
    <property type="match status" value="1"/>
</dbReference>
<name>A0AAU7ZWA3_9BACT</name>
<dbReference type="GO" id="GO:0016787">
    <property type="term" value="F:hydrolase activity"/>
    <property type="evidence" value="ECO:0007669"/>
    <property type="project" value="UniProtKB-KW"/>
</dbReference>
<reference evidence="2" key="2">
    <citation type="journal article" date="2024" name="Environ. Microbiol.">
        <title>Genome analysis and description of Tunturibacter gen. nov. expands the diversity of Terriglobia in tundra soils.</title>
        <authorList>
            <person name="Messyasz A."/>
            <person name="Mannisto M.K."/>
            <person name="Kerkhof L.J."/>
            <person name="Haggblom M.M."/>
        </authorList>
    </citation>
    <scope>NUCLEOTIDE SEQUENCE</scope>
    <source>
        <strain evidence="2">X5P6</strain>
    </source>
</reference>
<dbReference type="RefSeq" id="WP_353067229.1">
    <property type="nucleotide sequence ID" value="NZ_CP132942.1"/>
</dbReference>
<protein>
    <submittedName>
        <fullName evidence="2">Alpha/beta fold hydrolase</fullName>
    </submittedName>
</protein>
<dbReference type="KEGG" id="tpsc:RBB77_10535"/>
<dbReference type="EMBL" id="CP132942">
    <property type="protein sequence ID" value="XCB35306.1"/>
    <property type="molecule type" value="Genomic_DNA"/>
</dbReference>
<dbReference type="PANTHER" id="PTHR43433">
    <property type="entry name" value="HYDROLASE, ALPHA/BETA FOLD FAMILY PROTEIN"/>
    <property type="match status" value="1"/>
</dbReference>
<dbReference type="InterPro" id="IPR050471">
    <property type="entry name" value="AB_hydrolase"/>
</dbReference>
<organism evidence="2">
    <name type="scientific">Tunturiibacter psychrotolerans</name>
    <dbReference type="NCBI Taxonomy" id="3069686"/>
    <lineage>
        <taxon>Bacteria</taxon>
        <taxon>Pseudomonadati</taxon>
        <taxon>Acidobacteriota</taxon>
        <taxon>Terriglobia</taxon>
        <taxon>Terriglobales</taxon>
        <taxon>Acidobacteriaceae</taxon>
        <taxon>Tunturiibacter</taxon>
    </lineage>
</organism>
<feature type="domain" description="AB hydrolase-1" evidence="1">
    <location>
        <begin position="63"/>
        <end position="232"/>
    </location>
</feature>
<keyword evidence="2" id="KW-0378">Hydrolase</keyword>
<proteinExistence type="predicted"/>
<dbReference type="SUPFAM" id="SSF53474">
    <property type="entry name" value="alpha/beta-Hydrolases"/>
    <property type="match status" value="1"/>
</dbReference>